<dbReference type="PANTHER" id="PTHR33365">
    <property type="entry name" value="YALI0B05434P"/>
    <property type="match status" value="1"/>
</dbReference>
<dbReference type="OrthoDB" id="3687641at2759"/>
<dbReference type="EMBL" id="JAPQKS010000002">
    <property type="protein sequence ID" value="KAJ5245944.1"/>
    <property type="molecule type" value="Genomic_DNA"/>
</dbReference>
<dbReference type="RefSeq" id="XP_058333365.1">
    <property type="nucleotide sequence ID" value="XM_058470224.1"/>
</dbReference>
<evidence type="ECO:0000256" key="1">
    <source>
        <dbReference type="ARBA" id="ARBA00004685"/>
    </source>
</evidence>
<dbReference type="InterPro" id="IPR021765">
    <property type="entry name" value="UstYa-like"/>
</dbReference>
<evidence type="ECO:0000313" key="4">
    <source>
        <dbReference type="EMBL" id="KAJ5245944.1"/>
    </source>
</evidence>
<evidence type="ECO:0000256" key="3">
    <source>
        <dbReference type="ARBA" id="ARBA00035112"/>
    </source>
</evidence>
<dbReference type="PANTHER" id="PTHR33365:SF11">
    <property type="entry name" value="TAT PATHWAY SIGNAL SEQUENCE"/>
    <property type="match status" value="1"/>
</dbReference>
<organism evidence="4 5">
    <name type="scientific">Penicillium chermesinum</name>
    <dbReference type="NCBI Taxonomy" id="63820"/>
    <lineage>
        <taxon>Eukaryota</taxon>
        <taxon>Fungi</taxon>
        <taxon>Dikarya</taxon>
        <taxon>Ascomycota</taxon>
        <taxon>Pezizomycotina</taxon>
        <taxon>Eurotiomycetes</taxon>
        <taxon>Eurotiomycetidae</taxon>
        <taxon>Eurotiales</taxon>
        <taxon>Aspergillaceae</taxon>
        <taxon>Penicillium</taxon>
    </lineage>
</organism>
<dbReference type="Proteomes" id="UP001150941">
    <property type="component" value="Unassembled WGS sequence"/>
</dbReference>
<evidence type="ECO:0000256" key="2">
    <source>
        <dbReference type="ARBA" id="ARBA00023002"/>
    </source>
</evidence>
<reference evidence="4" key="1">
    <citation type="submission" date="2022-11" db="EMBL/GenBank/DDBJ databases">
        <authorList>
            <person name="Petersen C."/>
        </authorList>
    </citation>
    <scope>NUCLEOTIDE SEQUENCE</scope>
    <source>
        <strain evidence="4">IBT 19713</strain>
    </source>
</reference>
<protein>
    <submittedName>
        <fullName evidence="4">Uncharacterized protein</fullName>
    </submittedName>
</protein>
<dbReference type="GO" id="GO:0043386">
    <property type="term" value="P:mycotoxin biosynthetic process"/>
    <property type="evidence" value="ECO:0007669"/>
    <property type="project" value="InterPro"/>
</dbReference>
<evidence type="ECO:0000313" key="5">
    <source>
        <dbReference type="Proteomes" id="UP001150941"/>
    </source>
</evidence>
<keyword evidence="2" id="KW-0560">Oxidoreductase</keyword>
<dbReference type="Pfam" id="PF11807">
    <property type="entry name" value="UstYa"/>
    <property type="match status" value="1"/>
</dbReference>
<name>A0A9W9PFM0_9EURO</name>
<gene>
    <name evidence="4" type="ORF">N7468_000927</name>
</gene>
<sequence>MAVALILGWFGGREFSSSSQDGLLRSEEAWNALMPIGRGFVHHPHLAPFISGIAVFHQLHCLVRILLIDYPSQESIVTVNIIHGTQHAIVVSYYHAVEDAEIAEGKTPPDSYLNRTGTRMAPSHIRHCFDYLRQTIICAADTNMEALDFNTHTTSGWNQPKQCRDYASVFAWAEKWANSTDTGILT</sequence>
<comment type="caution">
    <text evidence="4">The sequence shown here is derived from an EMBL/GenBank/DDBJ whole genome shotgun (WGS) entry which is preliminary data.</text>
</comment>
<dbReference type="AlphaFoldDB" id="A0A9W9PFM0"/>
<reference evidence="4" key="2">
    <citation type="journal article" date="2023" name="IMA Fungus">
        <title>Comparative genomic study of the Penicillium genus elucidates a diverse pangenome and 15 lateral gene transfer events.</title>
        <authorList>
            <person name="Petersen C."/>
            <person name="Sorensen T."/>
            <person name="Nielsen M.R."/>
            <person name="Sondergaard T.E."/>
            <person name="Sorensen J.L."/>
            <person name="Fitzpatrick D.A."/>
            <person name="Frisvad J.C."/>
            <person name="Nielsen K.L."/>
        </authorList>
    </citation>
    <scope>NUCLEOTIDE SEQUENCE</scope>
    <source>
        <strain evidence="4">IBT 19713</strain>
    </source>
</reference>
<comment type="similarity">
    <text evidence="3">Belongs to the ustYa family.</text>
</comment>
<accession>A0A9W9PFM0</accession>
<keyword evidence="5" id="KW-1185">Reference proteome</keyword>
<comment type="pathway">
    <text evidence="1">Mycotoxin biosynthesis.</text>
</comment>
<dbReference type="GO" id="GO:0016491">
    <property type="term" value="F:oxidoreductase activity"/>
    <property type="evidence" value="ECO:0007669"/>
    <property type="project" value="UniProtKB-KW"/>
</dbReference>
<proteinExistence type="inferred from homology"/>
<dbReference type="GeneID" id="83197527"/>